<dbReference type="AlphaFoldDB" id="A0A809QVN4"/>
<name>A0A809QVN4_9PROT</name>
<evidence type="ECO:0000256" key="1">
    <source>
        <dbReference type="SAM" id="SignalP"/>
    </source>
</evidence>
<feature type="signal peptide" evidence="1">
    <location>
        <begin position="1"/>
        <end position="21"/>
    </location>
</feature>
<dbReference type="Proteomes" id="UP000662914">
    <property type="component" value="Chromosome"/>
</dbReference>
<feature type="chain" id="PRO_5035163462" evidence="1">
    <location>
        <begin position="22"/>
        <end position="140"/>
    </location>
</feature>
<sequence>MNRQGAAMARFLIALSACALALAGCAAPQPLPIQLVDPAAKAHRGTLFPDGQRIEVAVDGLKYGGFYIVATGIGISHPMMVGPYFAPDTVTTYTSNQARAHLAAEGGPPLSCEFLFDGPRAVGECRTPAGAVYQFVAEGK</sequence>
<dbReference type="PROSITE" id="PS51257">
    <property type="entry name" value="PROKAR_LIPOPROTEIN"/>
    <property type="match status" value="1"/>
</dbReference>
<keyword evidence="1" id="KW-0732">Signal</keyword>
<evidence type="ECO:0000313" key="3">
    <source>
        <dbReference type="Proteomes" id="UP000662914"/>
    </source>
</evidence>
<protein>
    <submittedName>
        <fullName evidence="2">Uncharacterized protein</fullName>
    </submittedName>
</protein>
<organism evidence="2 3">
    <name type="scientific">Candidatus Desulfobacillus denitrificans</name>
    <dbReference type="NCBI Taxonomy" id="2608985"/>
    <lineage>
        <taxon>Bacteria</taxon>
        <taxon>Pseudomonadati</taxon>
        <taxon>Pseudomonadota</taxon>
        <taxon>Betaproteobacteria</taxon>
        <taxon>Candidatus Desulfobacillus</taxon>
    </lineage>
</organism>
<gene>
    <name evidence="2" type="ORF">DSYM_01780</name>
</gene>
<reference evidence="2" key="1">
    <citation type="journal article" name="DNA Res.">
        <title>The physiological potential of anammox bacteria as revealed by their core genome structure.</title>
        <authorList>
            <person name="Okubo T."/>
            <person name="Toyoda A."/>
            <person name="Fukuhara K."/>
            <person name="Uchiyama I."/>
            <person name="Harigaya Y."/>
            <person name="Kuroiwa M."/>
            <person name="Suzuki T."/>
            <person name="Murakami Y."/>
            <person name="Suwa Y."/>
            <person name="Takami H."/>
        </authorList>
    </citation>
    <scope>NUCLEOTIDE SEQUENCE</scope>
    <source>
        <strain evidence="2">317325-3</strain>
    </source>
</reference>
<evidence type="ECO:0000313" key="2">
    <source>
        <dbReference type="EMBL" id="BBO19479.1"/>
    </source>
</evidence>
<dbReference type="EMBL" id="AP021857">
    <property type="protein sequence ID" value="BBO19479.1"/>
    <property type="molecule type" value="Genomic_DNA"/>
</dbReference>
<dbReference type="KEGG" id="ddz:DSYM_01780"/>
<accession>A0A809QVN4</accession>
<proteinExistence type="predicted"/>